<dbReference type="EMBL" id="BSXU01001992">
    <property type="protein sequence ID" value="GMG33178.1"/>
    <property type="molecule type" value="Genomic_DNA"/>
</dbReference>
<evidence type="ECO:0000256" key="1">
    <source>
        <dbReference type="SAM" id="MobiDB-lite"/>
    </source>
</evidence>
<keyword evidence="3" id="KW-1185">Reference proteome</keyword>
<feature type="region of interest" description="Disordered" evidence="1">
    <location>
        <begin position="1"/>
        <end position="88"/>
    </location>
</feature>
<feature type="compositionally biased region" description="Acidic residues" evidence="1">
    <location>
        <begin position="1"/>
        <end position="11"/>
    </location>
</feature>
<protein>
    <submittedName>
        <fullName evidence="2">Unnamed protein product</fullName>
    </submittedName>
</protein>
<feature type="compositionally biased region" description="Basic and acidic residues" evidence="1">
    <location>
        <begin position="123"/>
        <end position="135"/>
    </location>
</feature>
<reference evidence="2" key="1">
    <citation type="submission" date="2023-04" db="EMBL/GenBank/DDBJ databases">
        <title>Ambrosiozyma monospora NBRC 1965.</title>
        <authorList>
            <person name="Ichikawa N."/>
            <person name="Sato H."/>
            <person name="Tonouchi N."/>
        </authorList>
    </citation>
    <scope>NUCLEOTIDE SEQUENCE</scope>
    <source>
        <strain evidence="2">NBRC 1965</strain>
    </source>
</reference>
<comment type="caution">
    <text evidence="2">The sequence shown here is derived from an EMBL/GenBank/DDBJ whole genome shotgun (WGS) entry which is preliminary data.</text>
</comment>
<name>A0A9W6Z0K0_AMBMO</name>
<dbReference type="Proteomes" id="UP001165063">
    <property type="component" value="Unassembled WGS sequence"/>
</dbReference>
<feature type="region of interest" description="Disordered" evidence="1">
    <location>
        <begin position="108"/>
        <end position="135"/>
    </location>
</feature>
<organism evidence="2 3">
    <name type="scientific">Ambrosiozyma monospora</name>
    <name type="common">Yeast</name>
    <name type="synonym">Endomycopsis monosporus</name>
    <dbReference type="NCBI Taxonomy" id="43982"/>
    <lineage>
        <taxon>Eukaryota</taxon>
        <taxon>Fungi</taxon>
        <taxon>Dikarya</taxon>
        <taxon>Ascomycota</taxon>
        <taxon>Saccharomycotina</taxon>
        <taxon>Pichiomycetes</taxon>
        <taxon>Pichiales</taxon>
        <taxon>Pichiaceae</taxon>
        <taxon>Ambrosiozyma</taxon>
    </lineage>
</organism>
<sequence length="198" mass="22208">MNNPFAEEENVWGESSNTNPNPTASVLFSANDNPYASAYGGFDNVFKDDNEDDDNGNEEHDKTDNKKPTLEDVDFNQSNNLTGNAFMQDDFDNNKIFSELGATMKSVTLEQTQATDPFQSKIAGDDDQSRNEQEEELLKNAEVERLKEKQKQLLSSLIPEEDKLLTDSILSDAPKANENLFLTREIDNGPLGDVKKDY</sequence>
<feature type="compositionally biased region" description="Polar residues" evidence="1">
    <location>
        <begin position="13"/>
        <end position="34"/>
    </location>
</feature>
<proteinExistence type="predicted"/>
<feature type="compositionally biased region" description="Polar residues" evidence="1">
    <location>
        <begin position="108"/>
        <end position="118"/>
    </location>
</feature>
<evidence type="ECO:0000313" key="2">
    <source>
        <dbReference type="EMBL" id="GMG33178.1"/>
    </source>
</evidence>
<evidence type="ECO:0000313" key="3">
    <source>
        <dbReference type="Proteomes" id="UP001165063"/>
    </source>
</evidence>
<accession>A0A9W6Z0K0</accession>
<feature type="compositionally biased region" description="Basic and acidic residues" evidence="1">
    <location>
        <begin position="57"/>
        <end position="70"/>
    </location>
</feature>
<feature type="compositionally biased region" description="Polar residues" evidence="1">
    <location>
        <begin position="75"/>
        <end position="85"/>
    </location>
</feature>
<gene>
    <name evidence="2" type="ORF">Amon01_000424400</name>
</gene>
<dbReference type="AlphaFoldDB" id="A0A9W6Z0K0"/>